<dbReference type="InterPro" id="IPR027417">
    <property type="entry name" value="P-loop_NTPase"/>
</dbReference>
<dbReference type="SMART" id="SM00175">
    <property type="entry name" value="RAB"/>
    <property type="match status" value="1"/>
</dbReference>
<evidence type="ECO:0000256" key="2">
    <source>
        <dbReference type="ARBA" id="ARBA00023134"/>
    </source>
</evidence>
<accession>A0AAD1XUR0</accession>
<dbReference type="SMART" id="SM00174">
    <property type="entry name" value="RHO"/>
    <property type="match status" value="1"/>
</dbReference>
<organism evidence="3 4">
    <name type="scientific">Euplotes crassus</name>
    <dbReference type="NCBI Taxonomy" id="5936"/>
    <lineage>
        <taxon>Eukaryota</taxon>
        <taxon>Sar</taxon>
        <taxon>Alveolata</taxon>
        <taxon>Ciliophora</taxon>
        <taxon>Intramacronucleata</taxon>
        <taxon>Spirotrichea</taxon>
        <taxon>Hypotrichia</taxon>
        <taxon>Euplotida</taxon>
        <taxon>Euplotidae</taxon>
        <taxon>Moneuplotes</taxon>
    </lineage>
</organism>
<dbReference type="NCBIfam" id="TIGR00231">
    <property type="entry name" value="small_GTP"/>
    <property type="match status" value="1"/>
</dbReference>
<sequence>MEEEKQVDFSIDRFSQVHPSFGGYKAIFLGDSCAGKTSLLKRFVDGNYEMHRPTTIGYEYMTCTFNLKNEITPSVNNVHSTKKVKLNIWDTPGELKFRSMPKQFIRDSHIIVICYDLTSKDSFDNIKEWMEVVEQYLQQGEYLLYFCECKSDLENDREVGARDIKQLEKEFSTKVFSTSAKENAGIQAMFTEIMHDVRESSIFVKNRGTFCLSSSSSKSEESPQTYYQILKGSCCST</sequence>
<dbReference type="GO" id="GO:0005525">
    <property type="term" value="F:GTP binding"/>
    <property type="evidence" value="ECO:0007669"/>
    <property type="project" value="UniProtKB-KW"/>
</dbReference>
<dbReference type="SUPFAM" id="SSF52540">
    <property type="entry name" value="P-loop containing nucleoside triphosphate hydrolases"/>
    <property type="match status" value="1"/>
</dbReference>
<dbReference type="InterPro" id="IPR050227">
    <property type="entry name" value="Rab"/>
</dbReference>
<keyword evidence="2" id="KW-0342">GTP-binding</keyword>
<dbReference type="PROSITE" id="PS51419">
    <property type="entry name" value="RAB"/>
    <property type="match status" value="1"/>
</dbReference>
<dbReference type="EMBL" id="CAMPGE010021100">
    <property type="protein sequence ID" value="CAI2379274.1"/>
    <property type="molecule type" value="Genomic_DNA"/>
</dbReference>
<dbReference type="Pfam" id="PF00071">
    <property type="entry name" value="Ras"/>
    <property type="match status" value="1"/>
</dbReference>
<evidence type="ECO:0000313" key="4">
    <source>
        <dbReference type="Proteomes" id="UP001295684"/>
    </source>
</evidence>
<evidence type="ECO:0000256" key="1">
    <source>
        <dbReference type="ARBA" id="ARBA00022741"/>
    </source>
</evidence>
<dbReference type="PANTHER" id="PTHR47977">
    <property type="entry name" value="RAS-RELATED PROTEIN RAB"/>
    <property type="match status" value="1"/>
</dbReference>
<reference evidence="3" key="1">
    <citation type="submission" date="2023-07" db="EMBL/GenBank/DDBJ databases">
        <authorList>
            <consortium name="AG Swart"/>
            <person name="Singh M."/>
            <person name="Singh A."/>
            <person name="Seah K."/>
            <person name="Emmerich C."/>
        </authorList>
    </citation>
    <scope>NUCLEOTIDE SEQUENCE</scope>
    <source>
        <strain evidence="3">DP1</strain>
    </source>
</reference>
<dbReference type="PRINTS" id="PR00449">
    <property type="entry name" value="RASTRNSFRMNG"/>
</dbReference>
<dbReference type="GO" id="GO:0003924">
    <property type="term" value="F:GTPase activity"/>
    <property type="evidence" value="ECO:0007669"/>
    <property type="project" value="InterPro"/>
</dbReference>
<keyword evidence="1" id="KW-0547">Nucleotide-binding</keyword>
<name>A0AAD1XUR0_EUPCR</name>
<dbReference type="Proteomes" id="UP001295684">
    <property type="component" value="Unassembled WGS sequence"/>
</dbReference>
<dbReference type="Gene3D" id="3.40.50.300">
    <property type="entry name" value="P-loop containing nucleotide triphosphate hydrolases"/>
    <property type="match status" value="1"/>
</dbReference>
<dbReference type="CDD" id="cd00154">
    <property type="entry name" value="Rab"/>
    <property type="match status" value="1"/>
</dbReference>
<protein>
    <submittedName>
        <fullName evidence="3">Uncharacterized protein</fullName>
    </submittedName>
</protein>
<comment type="caution">
    <text evidence="3">The sequence shown here is derived from an EMBL/GenBank/DDBJ whole genome shotgun (WGS) entry which is preliminary data.</text>
</comment>
<evidence type="ECO:0000313" key="3">
    <source>
        <dbReference type="EMBL" id="CAI2379274.1"/>
    </source>
</evidence>
<dbReference type="PROSITE" id="PS51421">
    <property type="entry name" value="RAS"/>
    <property type="match status" value="1"/>
</dbReference>
<keyword evidence="4" id="KW-1185">Reference proteome</keyword>
<proteinExistence type="predicted"/>
<dbReference type="SMART" id="SM00173">
    <property type="entry name" value="RAS"/>
    <property type="match status" value="1"/>
</dbReference>
<dbReference type="AlphaFoldDB" id="A0AAD1XUR0"/>
<gene>
    <name evidence="3" type="ORF">ECRASSUSDP1_LOCUS20683</name>
</gene>
<dbReference type="InterPro" id="IPR001806">
    <property type="entry name" value="Small_GTPase"/>
</dbReference>
<dbReference type="InterPro" id="IPR005225">
    <property type="entry name" value="Small_GTP-bd"/>
</dbReference>
<dbReference type="FunFam" id="3.40.50.300:FF:001447">
    <property type="entry name" value="Ras-related protein Rab-1B"/>
    <property type="match status" value="1"/>
</dbReference>